<dbReference type="OrthoDB" id="7873775at2"/>
<sequence length="126" mass="14218">MEQVETLKTKDFVCVNQNRLIQLTRQLGDKDAADMVCRAMEELTTRLSQVHDHFQRDQLKDMRKCARSIVAIADQIGLETLTLVADDVLECIDAKDGVALAATHARLLRIGDRSLTELWELQGLPD</sequence>
<protein>
    <submittedName>
        <fullName evidence="1">Uncharacterized protein</fullName>
    </submittedName>
</protein>
<reference evidence="1 2" key="1">
    <citation type="submission" date="2019-04" db="EMBL/GenBank/DDBJ databases">
        <title>Genome sequence of Pelagicola litoralis CL-ES2.</title>
        <authorList>
            <person name="Cao J."/>
        </authorList>
    </citation>
    <scope>NUCLEOTIDE SEQUENCE [LARGE SCALE GENOMIC DNA]</scope>
    <source>
        <strain evidence="1 2">CL-ES2</strain>
    </source>
</reference>
<organism evidence="1 2">
    <name type="scientific">Shimia litoralis</name>
    <dbReference type="NCBI Taxonomy" id="420403"/>
    <lineage>
        <taxon>Bacteria</taxon>
        <taxon>Pseudomonadati</taxon>
        <taxon>Pseudomonadota</taxon>
        <taxon>Alphaproteobacteria</taxon>
        <taxon>Rhodobacterales</taxon>
        <taxon>Roseobacteraceae</taxon>
    </lineage>
</organism>
<dbReference type="EMBL" id="SULI01000002">
    <property type="protein sequence ID" value="TKZ22028.1"/>
    <property type="molecule type" value="Genomic_DNA"/>
</dbReference>
<dbReference type="GO" id="GO:0000160">
    <property type="term" value="P:phosphorelay signal transduction system"/>
    <property type="evidence" value="ECO:0007669"/>
    <property type="project" value="InterPro"/>
</dbReference>
<evidence type="ECO:0000313" key="2">
    <source>
        <dbReference type="Proteomes" id="UP000306575"/>
    </source>
</evidence>
<accession>A0A4U7N8D2</accession>
<dbReference type="InterPro" id="IPR036641">
    <property type="entry name" value="HPT_dom_sf"/>
</dbReference>
<keyword evidence="2" id="KW-1185">Reference proteome</keyword>
<proteinExistence type="predicted"/>
<comment type="caution">
    <text evidence="1">The sequence shown here is derived from an EMBL/GenBank/DDBJ whole genome shotgun (WGS) entry which is preliminary data.</text>
</comment>
<name>A0A4U7N8D2_9RHOB</name>
<evidence type="ECO:0000313" key="1">
    <source>
        <dbReference type="EMBL" id="TKZ22028.1"/>
    </source>
</evidence>
<gene>
    <name evidence="1" type="ORF">FAP39_02185</name>
</gene>
<dbReference type="Proteomes" id="UP000306575">
    <property type="component" value="Unassembled WGS sequence"/>
</dbReference>
<dbReference type="SUPFAM" id="SSF47226">
    <property type="entry name" value="Histidine-containing phosphotransfer domain, HPT domain"/>
    <property type="match status" value="1"/>
</dbReference>
<dbReference type="AlphaFoldDB" id="A0A4U7N8D2"/>
<dbReference type="RefSeq" id="WP_138014740.1">
    <property type="nucleotide sequence ID" value="NZ_SULI01000002.1"/>
</dbReference>